<reference evidence="1 2" key="1">
    <citation type="journal article" date="2013" name="BMC Genomics">
        <title>The miniature genome of a carnivorous plant Genlisea aurea contains a low number of genes and short non-coding sequences.</title>
        <authorList>
            <person name="Leushkin E.V."/>
            <person name="Sutormin R.A."/>
            <person name="Nabieva E.R."/>
            <person name="Penin A.A."/>
            <person name="Kondrashov A.S."/>
            <person name="Logacheva M.D."/>
        </authorList>
    </citation>
    <scope>NUCLEOTIDE SEQUENCE [LARGE SCALE GENOMIC DNA]</scope>
</reference>
<comment type="caution">
    <text evidence="1">The sequence shown here is derived from an EMBL/GenBank/DDBJ whole genome shotgun (WGS) entry which is preliminary data.</text>
</comment>
<dbReference type="Proteomes" id="UP000015453">
    <property type="component" value="Unassembled WGS sequence"/>
</dbReference>
<protein>
    <recommendedName>
        <fullName evidence="3">FBD domain-containing protein</fullName>
    </recommendedName>
</protein>
<evidence type="ECO:0008006" key="3">
    <source>
        <dbReference type="Google" id="ProtNLM"/>
    </source>
</evidence>
<evidence type="ECO:0000313" key="1">
    <source>
        <dbReference type="EMBL" id="EPS61138.1"/>
    </source>
</evidence>
<sequence>PCLESLELTYGDDQPIELRIRAEKLKSLYMDGDFINVLPEHTPCLVIISIDMLTVMDDEIERLFPYLDCDFENFLRRVPKLERIVGGSYFTKLSAFFFPPASISSLQHAQVTHEHVKTIELFDVEFRDFEEVRVVLRLIRSCPNVKSLKISVARVKVDEMEDADTASLWDEDSPSSVVWSLDELKSVEFTSLCGAKYETEFIELVLLHSPRLEEFVISPSAAVRNTRFDFFVSLLAFTRASPKASIHF</sequence>
<keyword evidence="2" id="KW-1185">Reference proteome</keyword>
<accession>S8DED3</accession>
<proteinExistence type="predicted"/>
<feature type="non-terminal residue" evidence="1">
    <location>
        <position position="248"/>
    </location>
</feature>
<evidence type="ECO:0000313" key="2">
    <source>
        <dbReference type="Proteomes" id="UP000015453"/>
    </source>
</evidence>
<dbReference type="AlphaFoldDB" id="S8DED3"/>
<dbReference type="EMBL" id="AUSU01007054">
    <property type="protein sequence ID" value="EPS61138.1"/>
    <property type="molecule type" value="Genomic_DNA"/>
</dbReference>
<feature type="non-terminal residue" evidence="1">
    <location>
        <position position="1"/>
    </location>
</feature>
<name>S8DED3_9LAMI</name>
<organism evidence="1 2">
    <name type="scientific">Genlisea aurea</name>
    <dbReference type="NCBI Taxonomy" id="192259"/>
    <lineage>
        <taxon>Eukaryota</taxon>
        <taxon>Viridiplantae</taxon>
        <taxon>Streptophyta</taxon>
        <taxon>Embryophyta</taxon>
        <taxon>Tracheophyta</taxon>
        <taxon>Spermatophyta</taxon>
        <taxon>Magnoliopsida</taxon>
        <taxon>eudicotyledons</taxon>
        <taxon>Gunneridae</taxon>
        <taxon>Pentapetalae</taxon>
        <taxon>asterids</taxon>
        <taxon>lamiids</taxon>
        <taxon>Lamiales</taxon>
        <taxon>Lentibulariaceae</taxon>
        <taxon>Genlisea</taxon>
    </lineage>
</organism>
<dbReference type="OrthoDB" id="629734at2759"/>
<gene>
    <name evidence="1" type="ORF">M569_13661</name>
</gene>